<comment type="caution">
    <text evidence="2">The sequence shown here is derived from an EMBL/GenBank/DDBJ whole genome shotgun (WGS) entry which is preliminary data.</text>
</comment>
<dbReference type="AlphaFoldDB" id="A0A9W9PRH2"/>
<evidence type="ECO:0000313" key="3">
    <source>
        <dbReference type="Proteomes" id="UP001147746"/>
    </source>
</evidence>
<reference evidence="2" key="2">
    <citation type="journal article" date="2023" name="IMA Fungus">
        <title>Comparative genomic study of the Penicillium genus elucidates a diverse pangenome and 15 lateral gene transfer events.</title>
        <authorList>
            <person name="Petersen C."/>
            <person name="Sorensen T."/>
            <person name="Nielsen M.R."/>
            <person name="Sondergaard T.E."/>
            <person name="Sorensen J.L."/>
            <person name="Fitzpatrick D.A."/>
            <person name="Frisvad J.C."/>
            <person name="Nielsen K.L."/>
        </authorList>
    </citation>
    <scope>NUCLEOTIDE SEQUENCE</scope>
    <source>
        <strain evidence="2">IBT 21472</strain>
    </source>
</reference>
<dbReference type="Pfam" id="PF13279">
    <property type="entry name" value="4HBT_2"/>
    <property type="match status" value="1"/>
</dbReference>
<dbReference type="EMBL" id="JAPZBO010000009">
    <property type="protein sequence ID" value="KAJ5303349.1"/>
    <property type="molecule type" value="Genomic_DNA"/>
</dbReference>
<dbReference type="SUPFAM" id="SSF54637">
    <property type="entry name" value="Thioesterase/thiol ester dehydrase-isomerase"/>
    <property type="match status" value="1"/>
</dbReference>
<dbReference type="PANTHER" id="PTHR31793">
    <property type="entry name" value="4-HYDROXYBENZOYL-COA THIOESTERASE FAMILY MEMBER"/>
    <property type="match status" value="1"/>
</dbReference>
<dbReference type="PANTHER" id="PTHR31793:SF39">
    <property type="entry name" value="THIOESTERASE_THIOL ESTER DEHYDRASE-ISOMERASE"/>
    <property type="match status" value="1"/>
</dbReference>
<protein>
    <submittedName>
        <fullName evidence="2">Uncharacterized protein</fullName>
    </submittedName>
</protein>
<dbReference type="GO" id="GO:0047617">
    <property type="term" value="F:fatty acyl-CoA hydrolase activity"/>
    <property type="evidence" value="ECO:0007669"/>
    <property type="project" value="TreeGrafter"/>
</dbReference>
<dbReference type="CDD" id="cd00586">
    <property type="entry name" value="4HBT"/>
    <property type="match status" value="1"/>
</dbReference>
<evidence type="ECO:0000256" key="1">
    <source>
        <dbReference type="SAM" id="MobiDB-lite"/>
    </source>
</evidence>
<keyword evidence="3" id="KW-1185">Reference proteome</keyword>
<dbReference type="InterPro" id="IPR029069">
    <property type="entry name" value="HotDog_dom_sf"/>
</dbReference>
<reference evidence="2" key="1">
    <citation type="submission" date="2022-12" db="EMBL/GenBank/DDBJ databases">
        <authorList>
            <person name="Petersen C."/>
        </authorList>
    </citation>
    <scope>NUCLEOTIDE SEQUENCE</scope>
    <source>
        <strain evidence="2">IBT 21472</strain>
    </source>
</reference>
<name>A0A9W9PRH2_9EURO</name>
<dbReference type="InterPro" id="IPR050563">
    <property type="entry name" value="4-hydroxybenzoyl-CoA_TE"/>
</dbReference>
<sequence>MIPRSALQRQLSSSISSTSARRAFSTALAAQNARAPTPENPPARPHGIDPRWLTMMKRRLGRCMMFGLKPNQIDEAGNILNQLARDWRELIAGSEGFLTDEKRRSLYRHNVVWGEMDVFCRLGCHGHVNNVTYVRYAESARVNWTRNIGNHIDPANKKQWLNLVNSTGIGLILRSIKVDYKFPMKFPDKITVYQKLVHDPSSTPAGHSAFQLQVMILSEARQRPAARCHEENVTYDYKKNQKTPELPAFIFDQFKEIWELQEKAKQDWQKRILEIENRVRTLETDSWDRADAVEDTGSAKQ</sequence>
<dbReference type="OrthoDB" id="5538558at2759"/>
<dbReference type="Gene3D" id="3.10.129.10">
    <property type="entry name" value="Hotdog Thioesterase"/>
    <property type="match status" value="1"/>
</dbReference>
<evidence type="ECO:0000313" key="2">
    <source>
        <dbReference type="EMBL" id="KAJ5303349.1"/>
    </source>
</evidence>
<feature type="region of interest" description="Disordered" evidence="1">
    <location>
        <begin position="26"/>
        <end position="49"/>
    </location>
</feature>
<dbReference type="Proteomes" id="UP001147746">
    <property type="component" value="Unassembled WGS sequence"/>
</dbReference>
<gene>
    <name evidence="2" type="ORF">N7476_010148</name>
</gene>
<accession>A0A9W9PRH2</accession>
<organism evidence="2 3">
    <name type="scientific">Penicillium atrosanguineum</name>
    <dbReference type="NCBI Taxonomy" id="1132637"/>
    <lineage>
        <taxon>Eukaryota</taxon>
        <taxon>Fungi</taxon>
        <taxon>Dikarya</taxon>
        <taxon>Ascomycota</taxon>
        <taxon>Pezizomycotina</taxon>
        <taxon>Eurotiomycetes</taxon>
        <taxon>Eurotiomycetidae</taxon>
        <taxon>Eurotiales</taxon>
        <taxon>Aspergillaceae</taxon>
        <taxon>Penicillium</taxon>
    </lineage>
</organism>
<proteinExistence type="predicted"/>